<keyword evidence="1" id="KW-0472">Membrane</keyword>
<proteinExistence type="predicted"/>
<organism evidence="2 3">
    <name type="scientific">Stakelama pacifica</name>
    <dbReference type="NCBI Taxonomy" id="517720"/>
    <lineage>
        <taxon>Bacteria</taxon>
        <taxon>Pseudomonadati</taxon>
        <taxon>Pseudomonadota</taxon>
        <taxon>Alphaproteobacteria</taxon>
        <taxon>Sphingomonadales</taxon>
        <taxon>Sphingomonadaceae</taxon>
        <taxon>Stakelama</taxon>
    </lineage>
</organism>
<comment type="caution">
    <text evidence="2">The sequence shown here is derived from an EMBL/GenBank/DDBJ whole genome shotgun (WGS) entry which is preliminary data.</text>
</comment>
<protein>
    <submittedName>
        <fullName evidence="2">Uncharacterized protein</fullName>
    </submittedName>
</protein>
<evidence type="ECO:0000313" key="3">
    <source>
        <dbReference type="Proteomes" id="UP000295493"/>
    </source>
</evidence>
<evidence type="ECO:0000313" key="2">
    <source>
        <dbReference type="EMBL" id="TDN79268.1"/>
    </source>
</evidence>
<dbReference type="OrthoDB" id="7596669at2"/>
<keyword evidence="1" id="KW-0812">Transmembrane</keyword>
<sequence length="106" mass="10910">MTDISFSDLSFGTICRIAVTLSTCFWIPVSILLGIVGATGATPIEGLHHHVNGFAGFVAGAAQGIGMSVAMDVMLVAGALSALVAHRLWGGATFRLKLRKAPGSVQ</sequence>
<reference evidence="2 3" key="1">
    <citation type="submission" date="2019-03" db="EMBL/GenBank/DDBJ databases">
        <title>Genomic Encyclopedia of Type Strains, Phase IV (KMG-IV): sequencing the most valuable type-strain genomes for metagenomic binning, comparative biology and taxonomic classification.</title>
        <authorList>
            <person name="Goeker M."/>
        </authorList>
    </citation>
    <scope>NUCLEOTIDE SEQUENCE [LARGE SCALE GENOMIC DNA]</scope>
    <source>
        <strain evidence="2 3">DSM 25059</strain>
    </source>
</reference>
<keyword evidence="1" id="KW-1133">Transmembrane helix</keyword>
<dbReference type="RefSeq" id="WP_133496626.1">
    <property type="nucleotide sequence ID" value="NZ_BMLU01000012.1"/>
</dbReference>
<keyword evidence="3" id="KW-1185">Reference proteome</keyword>
<evidence type="ECO:0000256" key="1">
    <source>
        <dbReference type="SAM" id="Phobius"/>
    </source>
</evidence>
<dbReference type="Proteomes" id="UP000295493">
    <property type="component" value="Unassembled WGS sequence"/>
</dbReference>
<dbReference type="AlphaFoldDB" id="A0A4V3BSM3"/>
<name>A0A4V3BSM3_9SPHN</name>
<dbReference type="EMBL" id="SNWD01000013">
    <property type="protein sequence ID" value="TDN79268.1"/>
    <property type="molecule type" value="Genomic_DNA"/>
</dbReference>
<feature type="transmembrane region" description="Helical" evidence="1">
    <location>
        <begin position="21"/>
        <end position="44"/>
    </location>
</feature>
<feature type="transmembrane region" description="Helical" evidence="1">
    <location>
        <begin position="64"/>
        <end position="89"/>
    </location>
</feature>
<accession>A0A4V3BSM3</accession>
<gene>
    <name evidence="2" type="ORF">EV664_11346</name>
</gene>